<evidence type="ECO:0008006" key="3">
    <source>
        <dbReference type="Google" id="ProtNLM"/>
    </source>
</evidence>
<name>A0ABQ5JGA5_9LACO</name>
<dbReference type="Proteomes" id="UP001055149">
    <property type="component" value="Unassembled WGS sequence"/>
</dbReference>
<sequence>MSDYWLGMEAYAIKKTLEREDLALQAWMNQTVQATKGSDKHPQPMYKKFEDFYDANELEDNIRGEFEPDYVSKHAIEKNEQDEIRSRWDAIQKMRERRNK</sequence>
<reference evidence="1" key="1">
    <citation type="journal article" date="2022" name="Int. J. Syst. Evol. Microbiol.">
        <title>A novel species of lactic acid bacteria, Ligilactobacillus pabuli sp. nov., isolated from alfalfa silage.</title>
        <authorList>
            <person name="Tohno M."/>
            <person name="Tanizawa Y."/>
            <person name="Sawada H."/>
            <person name="Sakamoto M."/>
            <person name="Ohkuma M."/>
            <person name="Kobayashi H."/>
        </authorList>
    </citation>
    <scope>NUCLEOTIDE SEQUENCE</scope>
    <source>
        <strain evidence="1">AF129</strain>
    </source>
</reference>
<dbReference type="EMBL" id="BQXH01000003">
    <property type="protein sequence ID" value="GKS80733.1"/>
    <property type="molecule type" value="Genomic_DNA"/>
</dbReference>
<comment type="caution">
    <text evidence="1">The sequence shown here is derived from an EMBL/GenBank/DDBJ whole genome shotgun (WGS) entry which is preliminary data.</text>
</comment>
<evidence type="ECO:0000313" key="2">
    <source>
        <dbReference type="Proteomes" id="UP001055149"/>
    </source>
</evidence>
<evidence type="ECO:0000313" key="1">
    <source>
        <dbReference type="EMBL" id="GKS80733.1"/>
    </source>
</evidence>
<accession>A0ABQ5JGA5</accession>
<organism evidence="1 2">
    <name type="scientific">Ligilactobacillus pabuli</name>
    <dbReference type="NCBI Taxonomy" id="2886039"/>
    <lineage>
        <taxon>Bacteria</taxon>
        <taxon>Bacillati</taxon>
        <taxon>Bacillota</taxon>
        <taxon>Bacilli</taxon>
        <taxon>Lactobacillales</taxon>
        <taxon>Lactobacillaceae</taxon>
        <taxon>Ligilactobacillus</taxon>
    </lineage>
</organism>
<keyword evidence="2" id="KW-1185">Reference proteome</keyword>
<protein>
    <recommendedName>
        <fullName evidence="3">Phage protein</fullName>
    </recommendedName>
</protein>
<gene>
    <name evidence="1" type="ORF">LPAF129_04180</name>
</gene>
<proteinExistence type="predicted"/>